<sequence>MVGRSNEQLKERRLQQVAMAAASKAQERKKRAEVVSGKGKTEKEDKEARDMRMGEEFEREKEMKNVTRDLLGSNEVLQFRRHRPWLHYSLKDFFGSVSSVSTVVFGDDSARMDNTGAFRIEGWPDKHRALAKSPDITKVKLHSEVTTDMAEFTTNDSGKAPRVLNSSRRTKPAGIPVCYSRSGNYLGRLFYEELW</sequence>
<name>A0A835Q3V5_VANPL</name>
<dbReference type="Proteomes" id="UP000636800">
    <property type="component" value="Chromosome 11"/>
</dbReference>
<protein>
    <submittedName>
        <fullName evidence="2">Uncharacterized protein</fullName>
    </submittedName>
</protein>
<reference evidence="2 3" key="1">
    <citation type="journal article" date="2020" name="Nat. Food">
        <title>A phased Vanilla planifolia genome enables genetic improvement of flavour and production.</title>
        <authorList>
            <person name="Hasing T."/>
            <person name="Tang H."/>
            <person name="Brym M."/>
            <person name="Khazi F."/>
            <person name="Huang T."/>
            <person name="Chambers A.H."/>
        </authorList>
    </citation>
    <scope>NUCLEOTIDE SEQUENCE [LARGE SCALE GENOMIC DNA]</scope>
    <source>
        <tissue evidence="2">Leaf</tissue>
    </source>
</reference>
<gene>
    <name evidence="2" type="ORF">HPP92_021244</name>
</gene>
<keyword evidence="3" id="KW-1185">Reference proteome</keyword>
<feature type="region of interest" description="Disordered" evidence="1">
    <location>
        <begin position="1"/>
        <end position="60"/>
    </location>
</feature>
<accession>A0A835Q3V5</accession>
<evidence type="ECO:0000256" key="1">
    <source>
        <dbReference type="SAM" id="MobiDB-lite"/>
    </source>
</evidence>
<dbReference type="EMBL" id="JADCNL010000011">
    <property type="protein sequence ID" value="KAG0460947.1"/>
    <property type="molecule type" value="Genomic_DNA"/>
</dbReference>
<dbReference type="OrthoDB" id="10264154at2759"/>
<evidence type="ECO:0000313" key="3">
    <source>
        <dbReference type="Proteomes" id="UP000636800"/>
    </source>
</evidence>
<comment type="caution">
    <text evidence="2">The sequence shown here is derived from an EMBL/GenBank/DDBJ whole genome shotgun (WGS) entry which is preliminary data.</text>
</comment>
<feature type="compositionally biased region" description="Basic and acidic residues" evidence="1">
    <location>
        <begin position="39"/>
        <end position="60"/>
    </location>
</feature>
<organism evidence="2 3">
    <name type="scientific">Vanilla planifolia</name>
    <name type="common">Vanilla</name>
    <dbReference type="NCBI Taxonomy" id="51239"/>
    <lineage>
        <taxon>Eukaryota</taxon>
        <taxon>Viridiplantae</taxon>
        <taxon>Streptophyta</taxon>
        <taxon>Embryophyta</taxon>
        <taxon>Tracheophyta</taxon>
        <taxon>Spermatophyta</taxon>
        <taxon>Magnoliopsida</taxon>
        <taxon>Liliopsida</taxon>
        <taxon>Asparagales</taxon>
        <taxon>Orchidaceae</taxon>
        <taxon>Vanilloideae</taxon>
        <taxon>Vanilleae</taxon>
        <taxon>Vanilla</taxon>
    </lineage>
</organism>
<evidence type="ECO:0000313" key="2">
    <source>
        <dbReference type="EMBL" id="KAG0460947.1"/>
    </source>
</evidence>
<proteinExistence type="predicted"/>
<dbReference type="AlphaFoldDB" id="A0A835Q3V5"/>